<dbReference type="InterPro" id="IPR004852">
    <property type="entry name" value="Di-haem_cyt_c_peroxidsae"/>
</dbReference>
<keyword evidence="7 8" id="KW-0408">Iron</keyword>
<proteinExistence type="predicted"/>
<protein>
    <submittedName>
        <fullName evidence="11">Cytochrome-c peroxidase</fullName>
    </submittedName>
</protein>
<feature type="chain" id="PRO_5045494636" evidence="9">
    <location>
        <begin position="17"/>
        <end position="329"/>
    </location>
</feature>
<organism evidence="11 12">
    <name type="scientific">Novosphingobium soli</name>
    <dbReference type="NCBI Taxonomy" id="574956"/>
    <lineage>
        <taxon>Bacteria</taxon>
        <taxon>Pseudomonadati</taxon>
        <taxon>Pseudomonadota</taxon>
        <taxon>Alphaproteobacteria</taxon>
        <taxon>Sphingomonadales</taxon>
        <taxon>Sphingomonadaceae</taxon>
        <taxon>Novosphingobium</taxon>
    </lineage>
</organism>
<dbReference type="GO" id="GO:0004601">
    <property type="term" value="F:peroxidase activity"/>
    <property type="evidence" value="ECO:0007669"/>
    <property type="project" value="UniProtKB-KW"/>
</dbReference>
<evidence type="ECO:0000313" key="12">
    <source>
        <dbReference type="Proteomes" id="UP001589798"/>
    </source>
</evidence>
<dbReference type="PIRSF" id="PIRSF000294">
    <property type="entry name" value="Cytochrome-c_peroxidase"/>
    <property type="match status" value="1"/>
</dbReference>
<dbReference type="InterPro" id="IPR009056">
    <property type="entry name" value="Cyt_c-like_dom"/>
</dbReference>
<evidence type="ECO:0000256" key="9">
    <source>
        <dbReference type="SAM" id="SignalP"/>
    </source>
</evidence>
<dbReference type="PANTHER" id="PTHR30600:SF14">
    <property type="entry name" value="CYTOCHROME C PEROXIDASE"/>
    <property type="match status" value="1"/>
</dbReference>
<keyword evidence="11" id="KW-0575">Peroxidase</keyword>
<dbReference type="Proteomes" id="UP001589798">
    <property type="component" value="Unassembled WGS sequence"/>
</dbReference>
<dbReference type="InterPro" id="IPR036909">
    <property type="entry name" value="Cyt_c-like_dom_sf"/>
</dbReference>
<dbReference type="Pfam" id="PF03150">
    <property type="entry name" value="CCP_MauG"/>
    <property type="match status" value="1"/>
</dbReference>
<keyword evidence="3 8" id="KW-0479">Metal-binding</keyword>
<dbReference type="SUPFAM" id="SSF46626">
    <property type="entry name" value="Cytochrome c"/>
    <property type="match status" value="2"/>
</dbReference>
<keyword evidence="5" id="KW-0574">Periplasm</keyword>
<comment type="subcellular location">
    <subcellularLocation>
        <location evidence="1">Periplasm</location>
    </subcellularLocation>
</comment>
<keyword evidence="4 9" id="KW-0732">Signal</keyword>
<evidence type="ECO:0000259" key="10">
    <source>
        <dbReference type="PROSITE" id="PS51007"/>
    </source>
</evidence>
<evidence type="ECO:0000313" key="11">
    <source>
        <dbReference type="EMBL" id="MFC0202817.1"/>
    </source>
</evidence>
<keyword evidence="2 8" id="KW-0349">Heme</keyword>
<dbReference type="InterPro" id="IPR026259">
    <property type="entry name" value="MauG/Cytc_peroxidase"/>
</dbReference>
<comment type="caution">
    <text evidence="11">The sequence shown here is derived from an EMBL/GenBank/DDBJ whole genome shotgun (WGS) entry which is preliminary data.</text>
</comment>
<accession>A0ABV6CQ31</accession>
<keyword evidence="6" id="KW-0560">Oxidoreductase</keyword>
<reference evidence="11 12" key="1">
    <citation type="submission" date="2024-09" db="EMBL/GenBank/DDBJ databases">
        <authorList>
            <person name="Sun Q."/>
            <person name="Mori K."/>
        </authorList>
    </citation>
    <scope>NUCLEOTIDE SEQUENCE [LARGE SCALE GENOMIC DNA]</scope>
    <source>
        <strain evidence="11 12">CCM 7706</strain>
    </source>
</reference>
<evidence type="ECO:0000256" key="1">
    <source>
        <dbReference type="ARBA" id="ARBA00004418"/>
    </source>
</evidence>
<name>A0ABV6CQ31_9SPHN</name>
<evidence type="ECO:0000256" key="6">
    <source>
        <dbReference type="ARBA" id="ARBA00023002"/>
    </source>
</evidence>
<evidence type="ECO:0000256" key="7">
    <source>
        <dbReference type="ARBA" id="ARBA00023004"/>
    </source>
</evidence>
<feature type="signal peptide" evidence="9">
    <location>
        <begin position="1"/>
        <end position="16"/>
    </location>
</feature>
<evidence type="ECO:0000256" key="2">
    <source>
        <dbReference type="ARBA" id="ARBA00022617"/>
    </source>
</evidence>
<dbReference type="EMBL" id="JBHLWK010000001">
    <property type="protein sequence ID" value="MFC0202817.1"/>
    <property type="molecule type" value="Genomic_DNA"/>
</dbReference>
<dbReference type="Gene3D" id="1.10.760.10">
    <property type="entry name" value="Cytochrome c-like domain"/>
    <property type="match status" value="2"/>
</dbReference>
<sequence>MKVFLAAAALSLFAAAAPPPWQWSLPRGIAPPPVPPENPMSQARVELGRLLFYDADLSADGTLACAGCHEQKRGFADGNATHLGVHGDPGRRNVPGLANVAWLPRLTYADPSATTLEMQALIPLVGERPVEMGMKGLEAQIGRRLGANPCYRRMFRRAFPQGRGRIDLAGVAAALAAFQRTMVAFDSPNDRFMAGDETALSADALRGKAVFDRVGCAVCHGGRDFTDAAYHRVEAVGGRDPGLAEHTGQQVDIGRFRTPSLRNVSITGPWWHDGSASRLELAVRRHGKGAGLSARDMGLLLAFLDDLTDRTFLADPQFSRPDRACGKPL</sequence>
<dbReference type="PANTHER" id="PTHR30600">
    <property type="entry name" value="CYTOCHROME C PEROXIDASE-RELATED"/>
    <property type="match status" value="1"/>
</dbReference>
<evidence type="ECO:0000256" key="3">
    <source>
        <dbReference type="ARBA" id="ARBA00022723"/>
    </source>
</evidence>
<gene>
    <name evidence="11" type="ORF">ACFFJC_00865</name>
</gene>
<dbReference type="InterPro" id="IPR051395">
    <property type="entry name" value="Cytochrome_c_Peroxidase/MauG"/>
</dbReference>
<evidence type="ECO:0000256" key="4">
    <source>
        <dbReference type="ARBA" id="ARBA00022729"/>
    </source>
</evidence>
<dbReference type="RefSeq" id="WP_379485684.1">
    <property type="nucleotide sequence ID" value="NZ_JBHLWK010000001.1"/>
</dbReference>
<keyword evidence="12" id="KW-1185">Reference proteome</keyword>
<feature type="domain" description="Cytochrome c" evidence="10">
    <location>
        <begin position="202"/>
        <end position="308"/>
    </location>
</feature>
<evidence type="ECO:0000256" key="8">
    <source>
        <dbReference type="PROSITE-ProRule" id="PRU00433"/>
    </source>
</evidence>
<dbReference type="PROSITE" id="PS51007">
    <property type="entry name" value="CYTC"/>
    <property type="match status" value="1"/>
</dbReference>
<evidence type="ECO:0000256" key="5">
    <source>
        <dbReference type="ARBA" id="ARBA00022764"/>
    </source>
</evidence>